<dbReference type="InterPro" id="IPR011009">
    <property type="entry name" value="Kinase-like_dom_sf"/>
</dbReference>
<evidence type="ECO:0000313" key="3">
    <source>
        <dbReference type="Proteomes" id="UP000799539"/>
    </source>
</evidence>
<dbReference type="EMBL" id="ML992697">
    <property type="protein sequence ID" value="KAF2208110.1"/>
    <property type="molecule type" value="Genomic_DNA"/>
</dbReference>
<dbReference type="InterPro" id="IPR051678">
    <property type="entry name" value="AGP_Transferase"/>
</dbReference>
<dbReference type="OrthoDB" id="4177236at2759"/>
<evidence type="ECO:0000259" key="1">
    <source>
        <dbReference type="Pfam" id="PF01636"/>
    </source>
</evidence>
<dbReference type="Pfam" id="PF01636">
    <property type="entry name" value="APH"/>
    <property type="match status" value="1"/>
</dbReference>
<evidence type="ECO:0000313" key="2">
    <source>
        <dbReference type="EMBL" id="KAF2208110.1"/>
    </source>
</evidence>
<sequence>MWRPVHLPFIRNPSQILPTADDIRACSNILSERTTAKVVAIDNEIVVKFGGSVNVREGHALIYLEQHVPNVPAPRLYAMYRDSGQLFLVMERARGMQLELMWPSLTEPEKDSITAKLRDIFEAMRLAECPWPDFFGGVDGSSVYHYLLYSQKGDRKYLGPFVGQAAFVAGLTSNFRALLERNGRPDFKALHYEAHLPGVLSDFRPTLTHADVHKTNIMVAEIPGESGERSFNVMLVDWELAGWYPDFWEFFCASSSFDLVYWEEDWCWRVEQFLQVWPAKTTMMRMLDKDMRV</sequence>
<feature type="domain" description="Aminoglycoside phosphotransferase" evidence="1">
    <location>
        <begin position="56"/>
        <end position="255"/>
    </location>
</feature>
<dbReference type="AlphaFoldDB" id="A0A6A6F4F1"/>
<name>A0A6A6F4F1_9PEZI</name>
<dbReference type="SUPFAM" id="SSF56112">
    <property type="entry name" value="Protein kinase-like (PK-like)"/>
    <property type="match status" value="1"/>
</dbReference>
<reference evidence="2" key="1">
    <citation type="journal article" date="2020" name="Stud. Mycol.">
        <title>101 Dothideomycetes genomes: a test case for predicting lifestyles and emergence of pathogens.</title>
        <authorList>
            <person name="Haridas S."/>
            <person name="Albert R."/>
            <person name="Binder M."/>
            <person name="Bloem J."/>
            <person name="Labutti K."/>
            <person name="Salamov A."/>
            <person name="Andreopoulos B."/>
            <person name="Baker S."/>
            <person name="Barry K."/>
            <person name="Bills G."/>
            <person name="Bluhm B."/>
            <person name="Cannon C."/>
            <person name="Castanera R."/>
            <person name="Culley D."/>
            <person name="Daum C."/>
            <person name="Ezra D."/>
            <person name="Gonzalez J."/>
            <person name="Henrissat B."/>
            <person name="Kuo A."/>
            <person name="Liang C."/>
            <person name="Lipzen A."/>
            <person name="Lutzoni F."/>
            <person name="Magnuson J."/>
            <person name="Mondo S."/>
            <person name="Nolan M."/>
            <person name="Ohm R."/>
            <person name="Pangilinan J."/>
            <person name="Park H.-J."/>
            <person name="Ramirez L."/>
            <person name="Alfaro M."/>
            <person name="Sun H."/>
            <person name="Tritt A."/>
            <person name="Yoshinaga Y."/>
            <person name="Zwiers L.-H."/>
            <person name="Turgeon B."/>
            <person name="Goodwin S."/>
            <person name="Spatafora J."/>
            <person name="Crous P."/>
            <person name="Grigoriev I."/>
        </authorList>
    </citation>
    <scope>NUCLEOTIDE SEQUENCE</scope>
    <source>
        <strain evidence="2">SCOH1-5</strain>
    </source>
</reference>
<dbReference type="Proteomes" id="UP000799539">
    <property type="component" value="Unassembled WGS sequence"/>
</dbReference>
<organism evidence="2 3">
    <name type="scientific">Cercospora zeae-maydis SCOH1-5</name>
    <dbReference type="NCBI Taxonomy" id="717836"/>
    <lineage>
        <taxon>Eukaryota</taxon>
        <taxon>Fungi</taxon>
        <taxon>Dikarya</taxon>
        <taxon>Ascomycota</taxon>
        <taxon>Pezizomycotina</taxon>
        <taxon>Dothideomycetes</taxon>
        <taxon>Dothideomycetidae</taxon>
        <taxon>Mycosphaerellales</taxon>
        <taxon>Mycosphaerellaceae</taxon>
        <taxon>Cercospora</taxon>
    </lineage>
</organism>
<dbReference type="PANTHER" id="PTHR21310:SF48">
    <property type="entry name" value="AMINOGLYCOSIDE PHOSPHOTRANSFERASE DOMAIN-CONTAINING PROTEIN"/>
    <property type="match status" value="1"/>
</dbReference>
<proteinExistence type="predicted"/>
<accession>A0A6A6F4F1</accession>
<protein>
    <recommendedName>
        <fullName evidence="1">Aminoglycoside phosphotransferase domain-containing protein</fullName>
    </recommendedName>
</protein>
<dbReference type="InterPro" id="IPR002575">
    <property type="entry name" value="Aminoglycoside_PTrfase"/>
</dbReference>
<keyword evidence="3" id="KW-1185">Reference proteome</keyword>
<dbReference type="PANTHER" id="PTHR21310">
    <property type="entry name" value="AMINOGLYCOSIDE PHOSPHOTRANSFERASE-RELATED-RELATED"/>
    <property type="match status" value="1"/>
</dbReference>
<gene>
    <name evidence="2" type="ORF">CERZMDRAFT_114825</name>
</gene>